<name>A0A383C5Q0_9ZZZZ</name>
<sequence length="28" mass="2875">MTQNKLISWLIASAIVLGISSSATLAGE</sequence>
<accession>A0A383C5Q0</accession>
<dbReference type="EMBL" id="UINC01206071">
    <property type="protein sequence ID" value="SVE27524.1"/>
    <property type="molecule type" value="Genomic_DNA"/>
</dbReference>
<evidence type="ECO:0000313" key="1">
    <source>
        <dbReference type="EMBL" id="SVE27524.1"/>
    </source>
</evidence>
<proteinExistence type="predicted"/>
<dbReference type="AlphaFoldDB" id="A0A383C5Q0"/>
<gene>
    <name evidence="1" type="ORF">METZ01_LOCUS480378</name>
</gene>
<feature type="non-terminal residue" evidence="1">
    <location>
        <position position="28"/>
    </location>
</feature>
<organism evidence="1">
    <name type="scientific">marine metagenome</name>
    <dbReference type="NCBI Taxonomy" id="408172"/>
    <lineage>
        <taxon>unclassified sequences</taxon>
        <taxon>metagenomes</taxon>
        <taxon>ecological metagenomes</taxon>
    </lineage>
</organism>
<reference evidence="1" key="1">
    <citation type="submission" date="2018-05" db="EMBL/GenBank/DDBJ databases">
        <authorList>
            <person name="Lanie J.A."/>
            <person name="Ng W.-L."/>
            <person name="Kazmierczak K.M."/>
            <person name="Andrzejewski T.M."/>
            <person name="Davidsen T.M."/>
            <person name="Wayne K.J."/>
            <person name="Tettelin H."/>
            <person name="Glass J.I."/>
            <person name="Rusch D."/>
            <person name="Podicherti R."/>
            <person name="Tsui H.-C.T."/>
            <person name="Winkler M.E."/>
        </authorList>
    </citation>
    <scope>NUCLEOTIDE SEQUENCE</scope>
</reference>
<protein>
    <submittedName>
        <fullName evidence="1">Uncharacterized protein</fullName>
    </submittedName>
</protein>